<reference evidence="1 2" key="1">
    <citation type="submission" date="2017-02" db="EMBL/GenBank/DDBJ databases">
        <authorList>
            <person name="Peterson S.W."/>
        </authorList>
    </citation>
    <scope>NUCLEOTIDE SEQUENCE [LARGE SCALE GENOMIC DNA]</scope>
    <source>
        <strain evidence="1 2">LSP_Lj1</strain>
    </source>
</reference>
<dbReference type="CDD" id="cd00093">
    <property type="entry name" value="HTH_XRE"/>
    <property type="match status" value="1"/>
</dbReference>
<organism evidence="1 2">
    <name type="scientific">Luteococcus japonicus LSP_Lj1</name>
    <dbReference type="NCBI Taxonomy" id="1255658"/>
    <lineage>
        <taxon>Bacteria</taxon>
        <taxon>Bacillati</taxon>
        <taxon>Actinomycetota</taxon>
        <taxon>Actinomycetes</taxon>
        <taxon>Propionibacteriales</taxon>
        <taxon>Propionibacteriaceae</taxon>
        <taxon>Luteococcus</taxon>
    </lineage>
</organism>
<name>A0A1R4JF11_9ACTN</name>
<evidence type="ECO:0000313" key="1">
    <source>
        <dbReference type="EMBL" id="SJN30771.1"/>
    </source>
</evidence>
<dbReference type="EMBL" id="FUKQ01000029">
    <property type="protein sequence ID" value="SJN30771.1"/>
    <property type="molecule type" value="Genomic_DNA"/>
</dbReference>
<dbReference type="STRING" id="1255658.FM114_07215"/>
<gene>
    <name evidence="1" type="ORF">FM114_07215</name>
</gene>
<accession>A0A1R4JF11</accession>
<evidence type="ECO:0000313" key="2">
    <source>
        <dbReference type="Proteomes" id="UP000188342"/>
    </source>
</evidence>
<proteinExistence type="predicted"/>
<dbReference type="Proteomes" id="UP000188342">
    <property type="component" value="Unassembled WGS sequence"/>
</dbReference>
<sequence length="291" mass="31540">MVNSPEDFPERLAQALRASPLSLEQFAQQLGALGTPVSAATLSYWSTGRSLPRRARSRQAVTHLEQLLGTPPGWLTGVLATVSPSGWDPLAVLPEHPGIQPALASLGVGLERDVAVQVLRDRLVVAPGRLARRVFQLVRAERAGVDRLVIVHEVPREAQWELVELADIPRPEVVELEPASPGAPRILLTCTGLDAALAPGEFAILHQQLVITEVSRTAQAGCELVTPRPDGTHQLIQEVAFEQQLPAWVRHSHIAPGDQEASSTQELSPTAEVQRIQHDAPAGRHVLAWGW</sequence>
<dbReference type="InterPro" id="IPR001387">
    <property type="entry name" value="Cro/C1-type_HTH"/>
</dbReference>
<protein>
    <submittedName>
        <fullName evidence="1">Uncharacterized protein</fullName>
    </submittedName>
</protein>
<dbReference type="AlphaFoldDB" id="A0A1R4JF11"/>
<keyword evidence="2" id="KW-1185">Reference proteome</keyword>